<evidence type="ECO:0000313" key="2">
    <source>
        <dbReference type="EMBL" id="PPA69279.1"/>
    </source>
</evidence>
<dbReference type="RefSeq" id="WP_104059017.1">
    <property type="nucleotide sequence ID" value="NZ_PREZ01000006.1"/>
</dbReference>
<sequence>MLNIEIRTPKAEERKQLNQFFETVITDTFSKEGIGHQTEDIKEEISTKKNFLESYFTSNGKERFFLIALSNGKMIGSIEFGPASDLIKECTTNAYSRLMEIGTVFVHPDFQRNGVGNLMLKCIYKELQKRGIVEFCLDSGYTSAQKIWMKKFGPPDYLLKDYWGEGFDHMIWKKEVKDCL</sequence>
<gene>
    <name evidence="2" type="ORF">C4B60_15875</name>
</gene>
<protein>
    <submittedName>
        <fullName evidence="2">GNAT family N-acetyltransferase</fullName>
    </submittedName>
</protein>
<name>A0A2S5G8H4_9BACL</name>
<organism evidence="2 3">
    <name type="scientific">Jeotgalibacillus proteolyticus</name>
    <dbReference type="NCBI Taxonomy" id="2082395"/>
    <lineage>
        <taxon>Bacteria</taxon>
        <taxon>Bacillati</taxon>
        <taxon>Bacillota</taxon>
        <taxon>Bacilli</taxon>
        <taxon>Bacillales</taxon>
        <taxon>Caryophanaceae</taxon>
        <taxon>Jeotgalibacillus</taxon>
    </lineage>
</organism>
<keyword evidence="3" id="KW-1185">Reference proteome</keyword>
<feature type="domain" description="N-acetyltransferase" evidence="1">
    <location>
        <begin position="4"/>
        <end position="177"/>
    </location>
</feature>
<dbReference type="InterPro" id="IPR016181">
    <property type="entry name" value="Acyl_CoA_acyltransferase"/>
</dbReference>
<dbReference type="CDD" id="cd04301">
    <property type="entry name" value="NAT_SF"/>
    <property type="match status" value="1"/>
</dbReference>
<dbReference type="InterPro" id="IPR000182">
    <property type="entry name" value="GNAT_dom"/>
</dbReference>
<proteinExistence type="predicted"/>
<accession>A0A2S5G8H4</accession>
<evidence type="ECO:0000313" key="3">
    <source>
        <dbReference type="Proteomes" id="UP000239047"/>
    </source>
</evidence>
<dbReference type="Proteomes" id="UP000239047">
    <property type="component" value="Unassembled WGS sequence"/>
</dbReference>
<evidence type="ECO:0000259" key="1">
    <source>
        <dbReference type="PROSITE" id="PS51186"/>
    </source>
</evidence>
<dbReference type="SUPFAM" id="SSF55729">
    <property type="entry name" value="Acyl-CoA N-acyltransferases (Nat)"/>
    <property type="match status" value="1"/>
</dbReference>
<dbReference type="EMBL" id="PREZ01000006">
    <property type="protein sequence ID" value="PPA69279.1"/>
    <property type="molecule type" value="Genomic_DNA"/>
</dbReference>
<dbReference type="GO" id="GO:0016747">
    <property type="term" value="F:acyltransferase activity, transferring groups other than amino-acyl groups"/>
    <property type="evidence" value="ECO:0007669"/>
    <property type="project" value="InterPro"/>
</dbReference>
<dbReference type="PROSITE" id="PS51186">
    <property type="entry name" value="GNAT"/>
    <property type="match status" value="1"/>
</dbReference>
<dbReference type="AlphaFoldDB" id="A0A2S5G8H4"/>
<reference evidence="2 3" key="1">
    <citation type="submission" date="2018-02" db="EMBL/GenBank/DDBJ databases">
        <title>Jeotgalibacillus proteolyticum sp. nov. a protease producing bacterium isolated from ocean sediments of Laizhou Bay.</title>
        <authorList>
            <person name="Li Y."/>
        </authorList>
    </citation>
    <scope>NUCLEOTIDE SEQUENCE [LARGE SCALE GENOMIC DNA]</scope>
    <source>
        <strain evidence="2 3">22-7</strain>
    </source>
</reference>
<keyword evidence="2" id="KW-0808">Transferase</keyword>
<dbReference type="Pfam" id="PF00583">
    <property type="entry name" value="Acetyltransf_1"/>
    <property type="match status" value="1"/>
</dbReference>
<comment type="caution">
    <text evidence="2">The sequence shown here is derived from an EMBL/GenBank/DDBJ whole genome shotgun (WGS) entry which is preliminary data.</text>
</comment>
<dbReference type="OrthoDB" id="1895809at2"/>
<dbReference type="Gene3D" id="3.40.630.30">
    <property type="match status" value="1"/>
</dbReference>